<feature type="signal peptide" evidence="27">
    <location>
        <begin position="1"/>
        <end position="25"/>
    </location>
</feature>
<feature type="domain" description="Ig-like" evidence="28">
    <location>
        <begin position="518"/>
        <end position="603"/>
    </location>
</feature>
<dbReference type="Gene3D" id="3.80.10.10">
    <property type="entry name" value="Ribonuclease Inhibitor"/>
    <property type="match status" value="2"/>
</dbReference>
<evidence type="ECO:0000256" key="17">
    <source>
        <dbReference type="ARBA" id="ARBA00023180"/>
    </source>
</evidence>
<dbReference type="InterPro" id="IPR001611">
    <property type="entry name" value="Leu-rich_rpt"/>
</dbReference>
<evidence type="ECO:0000256" key="23">
    <source>
        <dbReference type="ARBA" id="ARBA00049501"/>
    </source>
</evidence>
<accession>A0A914A050</accession>
<dbReference type="FunFam" id="1.10.640.10:FF:000001">
    <property type="entry name" value="Peroxidasin homolog"/>
    <property type="match status" value="1"/>
</dbReference>
<keyword evidence="11" id="KW-0677">Repeat</keyword>
<dbReference type="FunFam" id="2.60.40.10:FF:000273">
    <property type="entry name" value="contactin-3 isoform X1"/>
    <property type="match status" value="1"/>
</dbReference>
<dbReference type="FunFam" id="2.60.40.10:FF:000189">
    <property type="entry name" value="Neogenin isoform 3"/>
    <property type="match status" value="1"/>
</dbReference>
<dbReference type="InterPro" id="IPR037120">
    <property type="entry name" value="Haem_peroxidase_sf_animal"/>
</dbReference>
<dbReference type="InterPro" id="IPR013106">
    <property type="entry name" value="Ig_V-set"/>
</dbReference>
<dbReference type="SMART" id="SM00082">
    <property type="entry name" value="LRRCT"/>
    <property type="match status" value="1"/>
</dbReference>
<dbReference type="PANTHER" id="PTHR11475">
    <property type="entry name" value="OXIDASE/PEROXIDASE"/>
    <property type="match status" value="1"/>
</dbReference>
<evidence type="ECO:0000256" key="21">
    <source>
        <dbReference type="ARBA" id="ARBA00048396"/>
    </source>
</evidence>
<comment type="catalytic activity">
    <reaction evidence="21">
        <text>L-lysyl-[collagen] + L-methionyl-[collagen] + hypobromite = [collagen]-L-lysyl-N-S-L-methionyl-[collagen] + bromide + H2O + H(+)</text>
        <dbReference type="Rhea" id="RHEA:66024"/>
        <dbReference type="Rhea" id="RHEA-COMP:12751"/>
        <dbReference type="Rhea" id="RHEA-COMP:16949"/>
        <dbReference type="Rhea" id="RHEA-COMP:16951"/>
        <dbReference type="ChEBI" id="CHEBI:15377"/>
        <dbReference type="ChEBI" id="CHEBI:15378"/>
        <dbReference type="ChEBI" id="CHEBI:15858"/>
        <dbReference type="ChEBI" id="CHEBI:16044"/>
        <dbReference type="ChEBI" id="CHEBI:29250"/>
        <dbReference type="ChEBI" id="CHEBI:29969"/>
        <dbReference type="ChEBI" id="CHEBI:166867"/>
    </reaction>
    <physiologicalReaction direction="left-to-right" evidence="21">
        <dbReference type="Rhea" id="RHEA:66025"/>
    </physiologicalReaction>
</comment>
<dbReference type="RefSeq" id="XP_038056701.1">
    <property type="nucleotide sequence ID" value="XM_038200773.1"/>
</dbReference>
<feature type="chain" id="PRO_5037294874" description="Ig-like domain-containing protein" evidence="27">
    <location>
        <begin position="26"/>
        <end position="1445"/>
    </location>
</feature>
<comment type="catalytic activity">
    <reaction evidence="20">
        <text>L-lysyl-[collagen] + L-methionyl-[collagen] + H2O2 = [collagen]-L-lysyl-N-S-L-methionyl-[collagen] + 2 H2O + H(+)</text>
        <dbReference type="Rhea" id="RHEA:66020"/>
        <dbReference type="Rhea" id="RHEA-COMP:12751"/>
        <dbReference type="Rhea" id="RHEA-COMP:16949"/>
        <dbReference type="Rhea" id="RHEA-COMP:16951"/>
        <dbReference type="ChEBI" id="CHEBI:15377"/>
        <dbReference type="ChEBI" id="CHEBI:15378"/>
        <dbReference type="ChEBI" id="CHEBI:16044"/>
        <dbReference type="ChEBI" id="CHEBI:16240"/>
        <dbReference type="ChEBI" id="CHEBI:29969"/>
        <dbReference type="ChEBI" id="CHEBI:166867"/>
    </reaction>
    <physiologicalReaction direction="left-to-right" evidence="20">
        <dbReference type="Rhea" id="RHEA:66021"/>
    </physiologicalReaction>
</comment>
<dbReference type="GO" id="GO:0046872">
    <property type="term" value="F:metal ion binding"/>
    <property type="evidence" value="ECO:0007669"/>
    <property type="project" value="UniProtKB-KW"/>
</dbReference>
<evidence type="ECO:0000256" key="5">
    <source>
        <dbReference type="ARBA" id="ARBA00022525"/>
    </source>
</evidence>
<keyword evidence="5" id="KW-0964">Secreted</keyword>
<evidence type="ECO:0000256" key="19">
    <source>
        <dbReference type="ARBA" id="ARBA00047544"/>
    </source>
</evidence>
<keyword evidence="7" id="KW-0433">Leucine-rich repeat</keyword>
<dbReference type="GO" id="GO:0005615">
    <property type="term" value="C:extracellular space"/>
    <property type="evidence" value="ECO:0007669"/>
    <property type="project" value="TreeGrafter"/>
</dbReference>
<dbReference type="SUPFAM" id="SSF48113">
    <property type="entry name" value="Heme-dependent peroxidases"/>
    <property type="match status" value="1"/>
</dbReference>
<dbReference type="OMA" id="MECRRNR"/>
<keyword evidence="12" id="KW-0106">Calcium</keyword>
<evidence type="ECO:0000256" key="25">
    <source>
        <dbReference type="PIRSR" id="PIRSR619791-2"/>
    </source>
</evidence>
<evidence type="ECO:0000256" key="13">
    <source>
        <dbReference type="ARBA" id="ARBA00023002"/>
    </source>
</evidence>
<evidence type="ECO:0000256" key="3">
    <source>
        <dbReference type="ARBA" id="ARBA00004613"/>
    </source>
</evidence>
<dbReference type="PROSITE" id="PS51450">
    <property type="entry name" value="LRR"/>
    <property type="match status" value="2"/>
</dbReference>
<evidence type="ECO:0000256" key="6">
    <source>
        <dbReference type="ARBA" id="ARBA00022559"/>
    </source>
</evidence>
<dbReference type="InterPro" id="IPR010255">
    <property type="entry name" value="Haem_peroxidase_sf"/>
</dbReference>
<comment type="cofactor">
    <cofactor evidence="1">
        <name>heme b</name>
        <dbReference type="ChEBI" id="CHEBI:60344"/>
    </cofactor>
</comment>
<keyword evidence="9 25" id="KW-0479">Metal-binding</keyword>
<evidence type="ECO:0000256" key="15">
    <source>
        <dbReference type="ARBA" id="ARBA00023136"/>
    </source>
</evidence>
<dbReference type="SMART" id="SM00369">
    <property type="entry name" value="LRR_TYP"/>
    <property type="match status" value="5"/>
</dbReference>
<keyword evidence="4" id="KW-1003">Cell membrane</keyword>
<dbReference type="GO" id="GO:0006979">
    <property type="term" value="P:response to oxidative stress"/>
    <property type="evidence" value="ECO:0007669"/>
    <property type="project" value="InterPro"/>
</dbReference>
<keyword evidence="18" id="KW-0393">Immunoglobulin domain</keyword>
<feature type="domain" description="Ig-like" evidence="28">
    <location>
        <begin position="426"/>
        <end position="511"/>
    </location>
</feature>
<evidence type="ECO:0000256" key="9">
    <source>
        <dbReference type="ARBA" id="ARBA00022723"/>
    </source>
</evidence>
<evidence type="ECO:0000256" key="1">
    <source>
        <dbReference type="ARBA" id="ARBA00001970"/>
    </source>
</evidence>
<dbReference type="SUPFAM" id="SSF52058">
    <property type="entry name" value="L domain-like"/>
    <property type="match status" value="1"/>
</dbReference>
<comment type="catalytic activity">
    <reaction evidence="22">
        <text>L-tyrosyl-[protein] + bromide + H2O2 + H(+) = 3-bromo-L-tyrosyl-[protein] + 2 H2O</text>
        <dbReference type="Rhea" id="RHEA:69360"/>
        <dbReference type="Rhea" id="RHEA-COMP:10136"/>
        <dbReference type="Rhea" id="RHEA-COMP:17686"/>
        <dbReference type="ChEBI" id="CHEBI:15377"/>
        <dbReference type="ChEBI" id="CHEBI:15378"/>
        <dbReference type="ChEBI" id="CHEBI:15858"/>
        <dbReference type="ChEBI" id="CHEBI:16240"/>
        <dbReference type="ChEBI" id="CHEBI:46858"/>
        <dbReference type="ChEBI" id="CHEBI:183512"/>
    </reaction>
    <physiologicalReaction direction="left-to-right" evidence="22">
        <dbReference type="Rhea" id="RHEA:69361"/>
    </physiologicalReaction>
</comment>
<keyword evidence="13" id="KW-0560">Oxidoreductase</keyword>
<dbReference type="SMART" id="SM00408">
    <property type="entry name" value="IGc2"/>
    <property type="match status" value="4"/>
</dbReference>
<evidence type="ECO:0000256" key="14">
    <source>
        <dbReference type="ARBA" id="ARBA00023004"/>
    </source>
</evidence>
<dbReference type="InterPro" id="IPR003599">
    <property type="entry name" value="Ig_sub"/>
</dbReference>
<keyword evidence="6" id="KW-0575">Peroxidase</keyword>
<dbReference type="GO" id="GO:0005886">
    <property type="term" value="C:plasma membrane"/>
    <property type="evidence" value="ECO:0007669"/>
    <property type="project" value="UniProtKB-SubCell"/>
</dbReference>
<evidence type="ECO:0000256" key="27">
    <source>
        <dbReference type="SAM" id="SignalP"/>
    </source>
</evidence>
<keyword evidence="8 25" id="KW-0349">Heme</keyword>
<dbReference type="CDD" id="cd09826">
    <property type="entry name" value="peroxidasin_like"/>
    <property type="match status" value="1"/>
</dbReference>
<evidence type="ECO:0000256" key="7">
    <source>
        <dbReference type="ARBA" id="ARBA00022614"/>
    </source>
</evidence>
<evidence type="ECO:0000256" key="2">
    <source>
        <dbReference type="ARBA" id="ARBA00004236"/>
    </source>
</evidence>
<dbReference type="Gene3D" id="1.10.640.10">
    <property type="entry name" value="Haem peroxidase domain superfamily, animal type"/>
    <property type="match status" value="1"/>
</dbReference>
<feature type="domain" description="Ig-like" evidence="28">
    <location>
        <begin position="336"/>
        <end position="421"/>
    </location>
</feature>
<keyword evidence="17" id="KW-0325">Glycoprotein</keyword>
<evidence type="ECO:0000256" key="12">
    <source>
        <dbReference type="ARBA" id="ARBA00022837"/>
    </source>
</evidence>
<dbReference type="SMART" id="SM00406">
    <property type="entry name" value="IGv"/>
    <property type="match status" value="4"/>
</dbReference>
<dbReference type="InterPro" id="IPR000372">
    <property type="entry name" value="LRRNT"/>
</dbReference>
<keyword evidence="10 27" id="KW-0732">Signal</keyword>
<organism evidence="29 30">
    <name type="scientific">Patiria miniata</name>
    <name type="common">Bat star</name>
    <name type="synonym">Asterina miniata</name>
    <dbReference type="NCBI Taxonomy" id="46514"/>
    <lineage>
        <taxon>Eukaryota</taxon>
        <taxon>Metazoa</taxon>
        <taxon>Echinodermata</taxon>
        <taxon>Eleutherozoa</taxon>
        <taxon>Asterozoa</taxon>
        <taxon>Asteroidea</taxon>
        <taxon>Valvatacea</taxon>
        <taxon>Valvatida</taxon>
        <taxon>Asterinidae</taxon>
        <taxon>Patiria</taxon>
    </lineage>
</organism>
<evidence type="ECO:0000313" key="29">
    <source>
        <dbReference type="EnsemblMetazoa" id="XP_038056701.1"/>
    </source>
</evidence>
<comment type="subcellular location">
    <subcellularLocation>
        <location evidence="2">Cell membrane</location>
    </subcellularLocation>
    <subcellularLocation>
        <location evidence="3">Secreted</location>
    </subcellularLocation>
</comment>
<feature type="compositionally biased region" description="Basic residues" evidence="26">
    <location>
        <begin position="1359"/>
        <end position="1371"/>
    </location>
</feature>
<dbReference type="SMART" id="SM00409">
    <property type="entry name" value="IG"/>
    <property type="match status" value="4"/>
</dbReference>
<keyword evidence="16" id="KW-1015">Disulfide bond</keyword>
<dbReference type="InterPro" id="IPR013783">
    <property type="entry name" value="Ig-like_fold"/>
</dbReference>
<comment type="similarity">
    <text evidence="24">Belongs to the peroxidase family. XPO subfamily.</text>
</comment>
<evidence type="ECO:0000256" key="4">
    <source>
        <dbReference type="ARBA" id="ARBA00022475"/>
    </source>
</evidence>
<dbReference type="InterPro" id="IPR003598">
    <property type="entry name" value="Ig_sub2"/>
</dbReference>
<dbReference type="InterPro" id="IPR036179">
    <property type="entry name" value="Ig-like_dom_sf"/>
</dbReference>
<feature type="region of interest" description="Disordered" evidence="26">
    <location>
        <begin position="1348"/>
        <end position="1387"/>
    </location>
</feature>
<proteinExistence type="inferred from homology"/>
<comment type="catalytic activity">
    <reaction evidence="23">
        <text>hypobromite + L-tyrosyl-[protein] + H(+) = 3-bromo-L-tyrosyl-[protein] + H2O</text>
        <dbReference type="Rhea" id="RHEA:69356"/>
        <dbReference type="Rhea" id="RHEA-COMP:10136"/>
        <dbReference type="Rhea" id="RHEA-COMP:17686"/>
        <dbReference type="ChEBI" id="CHEBI:15377"/>
        <dbReference type="ChEBI" id="CHEBI:15378"/>
        <dbReference type="ChEBI" id="CHEBI:29250"/>
        <dbReference type="ChEBI" id="CHEBI:46858"/>
        <dbReference type="ChEBI" id="CHEBI:183512"/>
    </reaction>
    <physiologicalReaction direction="left-to-right" evidence="23">
        <dbReference type="Rhea" id="RHEA:69357"/>
    </physiologicalReaction>
</comment>
<dbReference type="PANTHER" id="PTHR11475:SF58">
    <property type="entry name" value="PEROXIDASIN"/>
    <property type="match status" value="1"/>
</dbReference>
<dbReference type="Proteomes" id="UP000887568">
    <property type="component" value="Unplaced"/>
</dbReference>
<evidence type="ECO:0000256" key="11">
    <source>
        <dbReference type="ARBA" id="ARBA00022737"/>
    </source>
</evidence>
<keyword evidence="15" id="KW-0472">Membrane</keyword>
<dbReference type="PROSITE" id="PS50292">
    <property type="entry name" value="PEROXIDASE_3"/>
    <property type="match status" value="1"/>
</dbReference>
<dbReference type="GO" id="GO:0020037">
    <property type="term" value="F:heme binding"/>
    <property type="evidence" value="ECO:0007669"/>
    <property type="project" value="InterPro"/>
</dbReference>
<evidence type="ECO:0000256" key="16">
    <source>
        <dbReference type="ARBA" id="ARBA00023157"/>
    </source>
</evidence>
<name>A0A914A050_PATMI</name>
<dbReference type="GO" id="GO:0004601">
    <property type="term" value="F:peroxidase activity"/>
    <property type="evidence" value="ECO:0007669"/>
    <property type="project" value="UniProtKB-KW"/>
</dbReference>
<dbReference type="FunFam" id="2.60.40.10:FF:000248">
    <property type="entry name" value="peroxidasin homolog"/>
    <property type="match status" value="1"/>
</dbReference>
<reference evidence="29" key="1">
    <citation type="submission" date="2022-11" db="UniProtKB">
        <authorList>
            <consortium name="EnsemblMetazoa"/>
        </authorList>
    </citation>
    <scope>IDENTIFICATION</scope>
</reference>
<keyword evidence="14 25" id="KW-0408">Iron</keyword>
<dbReference type="SUPFAM" id="SSF48726">
    <property type="entry name" value="Immunoglobulin"/>
    <property type="match status" value="4"/>
</dbReference>
<comment type="catalytic activity">
    <reaction evidence="19">
        <text>bromide + H2O2 = hypobromite + H2O</text>
        <dbReference type="Rhea" id="RHEA:66016"/>
        <dbReference type="ChEBI" id="CHEBI:15377"/>
        <dbReference type="ChEBI" id="CHEBI:15858"/>
        <dbReference type="ChEBI" id="CHEBI:16240"/>
        <dbReference type="ChEBI" id="CHEBI:29250"/>
    </reaction>
    <physiologicalReaction direction="left-to-right" evidence="19">
        <dbReference type="Rhea" id="RHEA:66017"/>
    </physiologicalReaction>
</comment>
<dbReference type="InterPro" id="IPR013098">
    <property type="entry name" value="Ig_I-set"/>
</dbReference>
<dbReference type="Pfam" id="PF13855">
    <property type="entry name" value="LRR_8"/>
    <property type="match status" value="1"/>
</dbReference>
<evidence type="ECO:0000313" key="30">
    <source>
        <dbReference type="Proteomes" id="UP000887568"/>
    </source>
</evidence>
<feature type="domain" description="Ig-like" evidence="28">
    <location>
        <begin position="236"/>
        <end position="326"/>
    </location>
</feature>
<feature type="binding site" description="axial binding residue" evidence="25">
    <location>
        <position position="1067"/>
    </location>
    <ligand>
        <name>heme b</name>
        <dbReference type="ChEBI" id="CHEBI:60344"/>
    </ligand>
    <ligandPart>
        <name>Fe</name>
        <dbReference type="ChEBI" id="CHEBI:18248"/>
    </ligandPart>
</feature>
<dbReference type="GeneID" id="119728508"/>
<dbReference type="InterPro" id="IPR034824">
    <property type="entry name" value="Peroxidasin_peroxidase"/>
</dbReference>
<evidence type="ECO:0000256" key="18">
    <source>
        <dbReference type="ARBA" id="ARBA00023319"/>
    </source>
</evidence>
<evidence type="ECO:0000256" key="26">
    <source>
        <dbReference type="SAM" id="MobiDB-lite"/>
    </source>
</evidence>
<evidence type="ECO:0000256" key="8">
    <source>
        <dbReference type="ARBA" id="ARBA00022617"/>
    </source>
</evidence>
<evidence type="ECO:0000256" key="20">
    <source>
        <dbReference type="ARBA" id="ARBA00047610"/>
    </source>
</evidence>
<dbReference type="Gene3D" id="2.60.40.10">
    <property type="entry name" value="Immunoglobulins"/>
    <property type="match status" value="4"/>
</dbReference>
<evidence type="ECO:0000256" key="10">
    <source>
        <dbReference type="ARBA" id="ARBA00022729"/>
    </source>
</evidence>
<dbReference type="InterPro" id="IPR032675">
    <property type="entry name" value="LRR_dom_sf"/>
</dbReference>
<protein>
    <recommendedName>
        <fullName evidence="28">Ig-like domain-containing protein</fullName>
    </recommendedName>
</protein>
<dbReference type="FunFam" id="2.60.40.10:FF:000004">
    <property type="entry name" value="DCC isoform 1"/>
    <property type="match status" value="1"/>
</dbReference>
<dbReference type="InterPro" id="IPR003591">
    <property type="entry name" value="Leu-rich_rpt_typical-subtyp"/>
</dbReference>
<dbReference type="EnsemblMetazoa" id="XM_038200773.1">
    <property type="protein sequence ID" value="XP_038056701.1"/>
    <property type="gene ID" value="LOC119728508"/>
</dbReference>
<sequence length="1445" mass="162533">MGMDSRFLVLLLGVLSVCLPAVCQACPLGCLCFRTTVRCMHLELTRIPQVDNETKILDLRFNQIAEIPPGAFSSLTALNTLLLNHNNIRRIPRGAFDGLHHLKYLYLYKNRITDIDSRAFDGLVNLEQLYLYSNEIQELKPGTFSNLPMLERLFLNNNNLTSIYTGTFQGLDSLKRLRLDANKLMCNCKLIWLIEMLKQASHQRHTQAAATCEYPRNLRSRNLMDISPEELNCRRPHFVVEPSDVDAVEGNNVYFSCRAMGDPEPEIVWLHNSVEITAATLNTVDSKYSILNDGTLMIQNASGDDEGEYECTARNAVGETTSERVNLRYFGSPKGPTFSQEPTDTEVKQGTTVTLDCSANGYPRPTIVWTRHGQSVVDDPRFTLLASGSLHISSVQPPDRGDYTCTATNQAGSRTASATLSVTVPPTFEVTPQFLSAIEGSTVELFCQATGYPLPVIAWRKDGGLLPDSRRYLSLASGTLRIVRVTREDEGNYDCYAVNSAGSIQTTAQIEVRPRVPPVFTQSPSDLQVVIRATIRLPCSASGDPTPVITWSKDGIQIPESNKYTISSEGHLVIHNISPDDEGRFECAARNSIGYAATSMLLTVDAPDEDREGDQFVGDSITQAINNVDRAINETRRELFDRSKPRTPSDLLTLFRFPSMEAMSIARAAEVFEQTLQLIHGHIESGMKVNLTGVEYTYDDLVSRPFLNLIANLSGCTTHSKIVNCSDICYHRKYRTHDGTCNNLQNPEWGASLTPFRRLLRPIYENGFNTPVGWNQSHLYNGHPKPSVRKVSLEVMSTATVTNSDKFSHMLMQWGQFLDHDMDFTVTSLSRARFSDGVECKDTCENQPPCFPINVPDDDPRIRRMQCMEFTRSSAVCGSGSTSVFFNSVMPREQINQITSYIDGSNVYGSTKGQADNLRDYTNNLGRLKAGPIVESSGKRLLPFNRDTPIDCQRDVNESPIPCFLAGDFRNNEQLGLLSLHTLWFREHNRIADELLKINPHWDGEKIFQETRKIIGASMQHISYSHWLPKVLGSQGMDLLGSYNGYNPKTNAAIVNVFATAAFRFGHSLIQPILRRLNSTYQTIELGDLPLHKAFFSPYRIVEEGGIDPILRGLYTSPLKEPKPDEMMNTELTERLFQMAHEIALDLASLNIQRGRDHALPGYNDWRVFCNMSAAQTFDDLREEISNDDVRSKLENLYHHPGNVDLFVAGLAEDPVEGALLGPTFTCILALQMKRLRAGDRFWYENPGTFEPDQLTQIKQISLARIVCDNADYLHNIPEDLFHKNDYPVDFRQCHDIPSIDLRMWAECPEDTALAGTIQRSPRFHDLVVSSLTVGSVSRSRRSVDKFSAPSQWTNTSTPKHHRPDKNRHKSFIAPSGMKASATEEETTTTILEELDLDERTTYLETVVIDLQDTIQTMQSTISEMSKQLKSLRKERKKHPKNRHI</sequence>
<keyword evidence="30" id="KW-1185">Reference proteome</keyword>
<dbReference type="InterPro" id="IPR007110">
    <property type="entry name" value="Ig-like_dom"/>
</dbReference>
<dbReference type="PRINTS" id="PR00457">
    <property type="entry name" value="ANPEROXIDASE"/>
</dbReference>
<dbReference type="Pfam" id="PF07679">
    <property type="entry name" value="I-set"/>
    <property type="match status" value="4"/>
</dbReference>
<dbReference type="InterPro" id="IPR019791">
    <property type="entry name" value="Haem_peroxidase_animal"/>
</dbReference>
<dbReference type="InterPro" id="IPR000483">
    <property type="entry name" value="Cys-rich_flank_reg_C"/>
</dbReference>
<evidence type="ECO:0000259" key="28">
    <source>
        <dbReference type="PROSITE" id="PS50835"/>
    </source>
</evidence>
<feature type="compositionally biased region" description="Polar residues" evidence="26">
    <location>
        <begin position="1349"/>
        <end position="1358"/>
    </location>
</feature>
<dbReference type="Pfam" id="PF03098">
    <property type="entry name" value="An_peroxidase"/>
    <property type="match status" value="1"/>
</dbReference>
<evidence type="ECO:0000256" key="22">
    <source>
        <dbReference type="ARBA" id="ARBA00048887"/>
    </source>
</evidence>
<evidence type="ECO:0000256" key="24">
    <source>
        <dbReference type="ARBA" id="ARBA00061342"/>
    </source>
</evidence>
<dbReference type="OrthoDB" id="823504at2759"/>
<dbReference type="PROSITE" id="PS50835">
    <property type="entry name" value="IG_LIKE"/>
    <property type="match status" value="4"/>
</dbReference>
<dbReference type="SMART" id="SM00013">
    <property type="entry name" value="LRRNT"/>
    <property type="match status" value="1"/>
</dbReference>